<reference evidence="2" key="1">
    <citation type="submission" date="2024-07" db="EMBL/GenBank/DDBJ databases">
        <title>Identification and characteristics of a novel species of coltsfoot's symbiotic bacteria.</title>
        <authorList>
            <person name="Juszczyk A."/>
            <person name="Jasielczuk I."/>
            <person name="Gurgul A."/>
            <person name="Rogala M."/>
            <person name="Kowalczyk A."/>
            <person name="Szmatola T."/>
            <person name="Kosecka-Strojek M."/>
            <person name="Arent Z."/>
            <person name="Latowski D."/>
        </authorList>
    </citation>
    <scope>NUCLEOTIDE SEQUENCE</scope>
    <source>
        <strain evidence="2">Hg7Tf</strain>
    </source>
</reference>
<name>A0AB39HZ69_9PSED</name>
<proteinExistence type="predicted"/>
<organism evidence="2">
    <name type="scientific">Pseudomonas sp. Hg7Tf</name>
    <dbReference type="NCBI Taxonomy" id="3236988"/>
    <lineage>
        <taxon>Bacteria</taxon>
        <taxon>Pseudomonadati</taxon>
        <taxon>Pseudomonadota</taxon>
        <taxon>Gammaproteobacteria</taxon>
        <taxon>Pseudomonadales</taxon>
        <taxon>Pseudomonadaceae</taxon>
        <taxon>Pseudomonas</taxon>
    </lineage>
</organism>
<dbReference type="EMBL" id="CP162607">
    <property type="protein sequence ID" value="XDK37584.1"/>
    <property type="molecule type" value="Genomic_DNA"/>
</dbReference>
<dbReference type="Gene3D" id="2.60.40.10">
    <property type="entry name" value="Immunoglobulins"/>
    <property type="match status" value="1"/>
</dbReference>
<feature type="chain" id="PRO_5044213247" evidence="1">
    <location>
        <begin position="21"/>
        <end position="244"/>
    </location>
</feature>
<evidence type="ECO:0000256" key="1">
    <source>
        <dbReference type="SAM" id="SignalP"/>
    </source>
</evidence>
<accession>A0AB39HZ69</accession>
<feature type="signal peptide" evidence="1">
    <location>
        <begin position="1"/>
        <end position="20"/>
    </location>
</feature>
<keyword evidence="1" id="KW-0732">Signal</keyword>
<dbReference type="AlphaFoldDB" id="A0AB39HZ69"/>
<evidence type="ECO:0000313" key="2">
    <source>
        <dbReference type="EMBL" id="XDK37584.1"/>
    </source>
</evidence>
<sequence length="244" mass="26902">MNIHGPIVLLLLLLAHSAQAAPELNVGALYDYLDSGKSTLLKRVRNNGDTTAFVKVSVAELVYDDQGVAREVATDGLPLAQRGVVASPARLIVPAQGTQAVRVLYRGTRDRERYFRLRFIPVLPESSDGFAVDAQDAERYREQLKAGVNLLAGYGSLLFVRPGQVRFQTPVRRQGGQLTVVNEGNATVVLDHFRQCSTPNQACEPATKHHLLPGRSRQFDGESDKVHQFELHEGENHQLMVLKG</sequence>
<dbReference type="InterPro" id="IPR008962">
    <property type="entry name" value="PapD-like_sf"/>
</dbReference>
<gene>
    <name evidence="2" type="ORF">AB4Y39_02515</name>
</gene>
<dbReference type="SUPFAM" id="SSF49354">
    <property type="entry name" value="PapD-like"/>
    <property type="match status" value="1"/>
</dbReference>
<dbReference type="RefSeq" id="WP_280040546.1">
    <property type="nucleotide sequence ID" value="NZ_CP162607.1"/>
</dbReference>
<protein>
    <submittedName>
        <fullName evidence="2">Molecular chaperone</fullName>
    </submittedName>
</protein>
<dbReference type="InterPro" id="IPR013783">
    <property type="entry name" value="Ig-like_fold"/>
</dbReference>